<dbReference type="AlphaFoldDB" id="A0A6J6NM55"/>
<name>A0A6J6NM55_9ZZZZ</name>
<accession>A0A6J6NM55</accession>
<proteinExistence type="predicted"/>
<gene>
    <name evidence="1" type="ORF">UFOPK2370_00743</name>
</gene>
<organism evidence="1">
    <name type="scientific">freshwater metagenome</name>
    <dbReference type="NCBI Taxonomy" id="449393"/>
    <lineage>
        <taxon>unclassified sequences</taxon>
        <taxon>metagenomes</taxon>
        <taxon>ecological metagenomes</taxon>
    </lineage>
</organism>
<evidence type="ECO:0000313" key="1">
    <source>
        <dbReference type="EMBL" id="CAB4687700.1"/>
    </source>
</evidence>
<sequence length="101" mass="11280">MFKKNKDLLANKPGRCACGTKLSKSQCSHCDNECQKSALGANKCKKCAKALEATFKKKYISEMHFADLDLEVLEQSDAIREKSARARNPFLFGSTDDEDDN</sequence>
<dbReference type="EMBL" id="CAEZXK010000016">
    <property type="protein sequence ID" value="CAB4687700.1"/>
    <property type="molecule type" value="Genomic_DNA"/>
</dbReference>
<reference evidence="1" key="1">
    <citation type="submission" date="2020-05" db="EMBL/GenBank/DDBJ databases">
        <authorList>
            <person name="Chiriac C."/>
            <person name="Salcher M."/>
            <person name="Ghai R."/>
            <person name="Kavagutti S V."/>
        </authorList>
    </citation>
    <scope>NUCLEOTIDE SEQUENCE</scope>
</reference>
<protein>
    <submittedName>
        <fullName evidence="1">Unannotated protein</fullName>
    </submittedName>
</protein>